<evidence type="ECO:0000256" key="4">
    <source>
        <dbReference type="ARBA" id="ARBA00022801"/>
    </source>
</evidence>
<dbReference type="Gene3D" id="1.25.40.10">
    <property type="entry name" value="Tetratricopeptide repeat domain"/>
    <property type="match status" value="1"/>
</dbReference>
<comment type="caution">
    <text evidence="9">The sequence shown here is derived from an EMBL/GenBank/DDBJ whole genome shotgun (WGS) entry which is preliminary data.</text>
</comment>
<dbReference type="GO" id="GO:0004252">
    <property type="term" value="F:serine-type endopeptidase activity"/>
    <property type="evidence" value="ECO:0007669"/>
    <property type="project" value="InterPro"/>
</dbReference>
<evidence type="ECO:0000256" key="2">
    <source>
        <dbReference type="ARBA" id="ARBA00009045"/>
    </source>
</evidence>
<reference evidence="9" key="1">
    <citation type="submission" date="2020-08" db="EMBL/GenBank/DDBJ databases">
        <title>Genome public.</title>
        <authorList>
            <person name="Liu C."/>
            <person name="Sun Q."/>
        </authorList>
    </citation>
    <scope>NUCLEOTIDE SEQUENCE</scope>
    <source>
        <strain evidence="9">BX22</strain>
    </source>
</reference>
<keyword evidence="3 7" id="KW-0812">Transmembrane</keyword>
<name>A0A923L652_9BACI</name>
<feature type="transmembrane region" description="Helical" evidence="7">
    <location>
        <begin position="268"/>
        <end position="287"/>
    </location>
</feature>
<feature type="transmembrane region" description="Helical" evidence="7">
    <location>
        <begin position="369"/>
        <end position="390"/>
    </location>
</feature>
<proteinExistence type="inferred from homology"/>
<evidence type="ECO:0000313" key="10">
    <source>
        <dbReference type="Proteomes" id="UP000637359"/>
    </source>
</evidence>
<dbReference type="SUPFAM" id="SSF48452">
    <property type="entry name" value="TPR-like"/>
    <property type="match status" value="1"/>
</dbReference>
<feature type="transmembrane region" description="Helical" evidence="7">
    <location>
        <begin position="293"/>
        <end position="311"/>
    </location>
</feature>
<evidence type="ECO:0000259" key="8">
    <source>
        <dbReference type="Pfam" id="PF01694"/>
    </source>
</evidence>
<evidence type="ECO:0000256" key="1">
    <source>
        <dbReference type="ARBA" id="ARBA00004141"/>
    </source>
</evidence>
<dbReference type="InterPro" id="IPR022764">
    <property type="entry name" value="Peptidase_S54_rhomboid_dom"/>
</dbReference>
<keyword evidence="9" id="KW-0645">Protease</keyword>
<dbReference type="Proteomes" id="UP000637359">
    <property type="component" value="Unassembled WGS sequence"/>
</dbReference>
<accession>A0A923L652</accession>
<dbReference type="GO" id="GO:0016020">
    <property type="term" value="C:membrane"/>
    <property type="evidence" value="ECO:0007669"/>
    <property type="project" value="UniProtKB-SubCell"/>
</dbReference>
<comment type="subcellular location">
    <subcellularLocation>
        <location evidence="1">Membrane</location>
        <topology evidence="1">Multi-pass membrane protein</topology>
    </subcellularLocation>
</comment>
<dbReference type="GO" id="GO:0006508">
    <property type="term" value="P:proteolysis"/>
    <property type="evidence" value="ECO:0007669"/>
    <property type="project" value="UniProtKB-KW"/>
</dbReference>
<feature type="transmembrane region" description="Helical" evidence="7">
    <location>
        <begin position="345"/>
        <end position="362"/>
    </location>
</feature>
<dbReference type="SUPFAM" id="SSF144091">
    <property type="entry name" value="Rhomboid-like"/>
    <property type="match status" value="1"/>
</dbReference>
<gene>
    <name evidence="9" type="ORF">H8S33_10365</name>
</gene>
<dbReference type="Gene3D" id="1.20.1540.10">
    <property type="entry name" value="Rhomboid-like"/>
    <property type="match status" value="1"/>
</dbReference>
<feature type="transmembrane region" description="Helical" evidence="7">
    <location>
        <begin position="229"/>
        <end position="256"/>
    </location>
</feature>
<dbReference type="InterPro" id="IPR035952">
    <property type="entry name" value="Rhomboid-like_sf"/>
</dbReference>
<dbReference type="InterPro" id="IPR011990">
    <property type="entry name" value="TPR-like_helical_dom_sf"/>
</dbReference>
<organism evidence="9 10">
    <name type="scientific">Ornithinibacillus hominis</name>
    <dbReference type="NCBI Taxonomy" id="2763055"/>
    <lineage>
        <taxon>Bacteria</taxon>
        <taxon>Bacillati</taxon>
        <taxon>Bacillota</taxon>
        <taxon>Bacilli</taxon>
        <taxon>Bacillales</taxon>
        <taxon>Bacillaceae</taxon>
        <taxon>Ornithinibacillus</taxon>
    </lineage>
</organism>
<evidence type="ECO:0000256" key="6">
    <source>
        <dbReference type="ARBA" id="ARBA00023136"/>
    </source>
</evidence>
<dbReference type="AlphaFoldDB" id="A0A923L652"/>
<keyword evidence="5 7" id="KW-1133">Transmembrane helix</keyword>
<keyword evidence="10" id="KW-1185">Reference proteome</keyword>
<protein>
    <submittedName>
        <fullName evidence="9">Rhomboid family intramembrane serine protease</fullName>
    </submittedName>
</protein>
<feature type="transmembrane region" description="Helical" evidence="7">
    <location>
        <begin position="181"/>
        <end position="201"/>
    </location>
</feature>
<feature type="domain" description="Peptidase S54 rhomboid" evidence="8">
    <location>
        <begin position="227"/>
        <end position="360"/>
    </location>
</feature>
<dbReference type="PANTHER" id="PTHR43731:SF14">
    <property type="entry name" value="PRESENILIN-ASSOCIATED RHOMBOID-LIKE PROTEIN, MITOCHONDRIAL"/>
    <property type="match status" value="1"/>
</dbReference>
<dbReference type="EMBL" id="JACOOL010000006">
    <property type="protein sequence ID" value="MBC5637212.1"/>
    <property type="molecule type" value="Genomic_DNA"/>
</dbReference>
<keyword evidence="6 7" id="KW-0472">Membrane</keyword>
<dbReference type="InterPro" id="IPR050925">
    <property type="entry name" value="Rhomboid_protease_S54"/>
</dbReference>
<dbReference type="InterPro" id="IPR019734">
    <property type="entry name" value="TPR_rpt"/>
</dbReference>
<evidence type="ECO:0000256" key="7">
    <source>
        <dbReference type="SAM" id="Phobius"/>
    </source>
</evidence>
<evidence type="ECO:0000256" key="5">
    <source>
        <dbReference type="ARBA" id="ARBA00022989"/>
    </source>
</evidence>
<evidence type="ECO:0000256" key="3">
    <source>
        <dbReference type="ARBA" id="ARBA00022692"/>
    </source>
</evidence>
<keyword evidence="4" id="KW-0378">Hydrolase</keyword>
<comment type="similarity">
    <text evidence="2">Belongs to the peptidase S54 family.</text>
</comment>
<feature type="transmembrane region" description="Helical" evidence="7">
    <location>
        <begin position="323"/>
        <end position="339"/>
    </location>
</feature>
<dbReference type="Pfam" id="PF13181">
    <property type="entry name" value="TPR_8"/>
    <property type="match status" value="1"/>
</dbReference>
<sequence length="514" mass="58877">MEHNEIYLMYSIAQQLVKEHRYDVLYLNNKVEEIWLEKYENKTSTVVRLSASGFDWKNHLKKDIGIVFQKAGALRKLLKGKDIHIHNVYISPHTPIDSWEILKKPLTVQDKNPIQMKIYYLSGDEIEPERNRLEQNIGVTFINDEDHISEELMETTTQQYKVELFHKVQEKQKQERNVFNYGKPFITYFLIAINAIFFLLLELNGGSQNNVTLMEYGAKYNPLIMDGEWWRIISSMFLHIGLLHFASNMLFLYFFGSLAERIFGSARFFVIYMLAGIGGGIASFAFVTNLSAGASGALYGLFGAFIYFGLFHRRIFLQTIGRDILILLGINVLLGFAMPQLDVSAHMGGLVAGFIVAGIVHFPMKKNVLLQLGALVIYVALCIGVFIYGMHQNEANPIYLLQNMEQSIQEERYEDVVTSATKGLENPEEFEAMFLFQRSYAYIHLNEIDSAIADLEKCIQLLDKPSILPEAYYNLAILYDQIGDKRAGEMIEAAYQASPTDDKIKEMYEKLSKD</sequence>
<dbReference type="Pfam" id="PF01694">
    <property type="entry name" value="Rhomboid"/>
    <property type="match status" value="1"/>
</dbReference>
<dbReference type="PANTHER" id="PTHR43731">
    <property type="entry name" value="RHOMBOID PROTEASE"/>
    <property type="match status" value="1"/>
</dbReference>
<evidence type="ECO:0000313" key="9">
    <source>
        <dbReference type="EMBL" id="MBC5637212.1"/>
    </source>
</evidence>